<dbReference type="InterPro" id="IPR052293">
    <property type="entry name" value="SRRP"/>
</dbReference>
<feature type="compositionally biased region" description="Basic and acidic residues" evidence="1">
    <location>
        <begin position="87"/>
        <end position="310"/>
    </location>
</feature>
<dbReference type="AlphaFoldDB" id="A0A1R2BJX5"/>
<comment type="caution">
    <text evidence="2">The sequence shown here is derived from an EMBL/GenBank/DDBJ whole genome shotgun (WGS) entry which is preliminary data.</text>
</comment>
<protein>
    <submittedName>
        <fullName evidence="2">Uncharacterized protein</fullName>
    </submittedName>
</protein>
<feature type="compositionally biased region" description="Polar residues" evidence="1">
    <location>
        <begin position="311"/>
        <end position="321"/>
    </location>
</feature>
<dbReference type="PANTHER" id="PTHR12239:SF41">
    <property type="entry name" value="MEMBRANE ASSOCIATED PROTEIN, PUTATIVE-RELATED"/>
    <property type="match status" value="1"/>
</dbReference>
<evidence type="ECO:0000256" key="1">
    <source>
        <dbReference type="SAM" id="MobiDB-lite"/>
    </source>
</evidence>
<evidence type="ECO:0000313" key="2">
    <source>
        <dbReference type="EMBL" id="OMJ77070.1"/>
    </source>
</evidence>
<evidence type="ECO:0000313" key="3">
    <source>
        <dbReference type="Proteomes" id="UP000187209"/>
    </source>
</evidence>
<dbReference type="Proteomes" id="UP000187209">
    <property type="component" value="Unassembled WGS sequence"/>
</dbReference>
<dbReference type="OrthoDB" id="323302at2759"/>
<feature type="compositionally biased region" description="Polar residues" evidence="1">
    <location>
        <begin position="67"/>
        <end position="76"/>
    </location>
</feature>
<dbReference type="EMBL" id="MPUH01000595">
    <property type="protein sequence ID" value="OMJ77070.1"/>
    <property type="molecule type" value="Genomic_DNA"/>
</dbReference>
<dbReference type="PANTHER" id="PTHR12239">
    <property type="entry name" value="PROTEIN CBG20215-RELATED"/>
    <property type="match status" value="1"/>
</dbReference>
<gene>
    <name evidence="2" type="ORF">SteCoe_23422</name>
</gene>
<feature type="compositionally biased region" description="Basic and acidic residues" evidence="1">
    <location>
        <begin position="337"/>
        <end position="347"/>
    </location>
</feature>
<proteinExistence type="predicted"/>
<accession>A0A1R2BJX5</accession>
<keyword evidence="3" id="KW-1185">Reference proteome</keyword>
<feature type="region of interest" description="Disordered" evidence="1">
    <location>
        <begin position="47"/>
        <end position="347"/>
    </location>
</feature>
<organism evidence="2 3">
    <name type="scientific">Stentor coeruleus</name>
    <dbReference type="NCBI Taxonomy" id="5963"/>
    <lineage>
        <taxon>Eukaryota</taxon>
        <taxon>Sar</taxon>
        <taxon>Alveolata</taxon>
        <taxon>Ciliophora</taxon>
        <taxon>Postciliodesmatophora</taxon>
        <taxon>Heterotrichea</taxon>
        <taxon>Heterotrichida</taxon>
        <taxon>Stentoridae</taxon>
        <taxon>Stentor</taxon>
    </lineage>
</organism>
<name>A0A1R2BJX5_9CILI</name>
<reference evidence="2 3" key="1">
    <citation type="submission" date="2016-11" db="EMBL/GenBank/DDBJ databases">
        <title>The macronuclear genome of Stentor coeruleus: a giant cell with tiny introns.</title>
        <authorList>
            <person name="Slabodnick M."/>
            <person name="Ruby J.G."/>
            <person name="Reiff S.B."/>
            <person name="Swart E.C."/>
            <person name="Gosai S."/>
            <person name="Prabakaran S."/>
            <person name="Witkowska E."/>
            <person name="Larue G.E."/>
            <person name="Fisher S."/>
            <person name="Freeman R.M."/>
            <person name="Gunawardena J."/>
            <person name="Chu W."/>
            <person name="Stover N.A."/>
            <person name="Gregory B.D."/>
            <person name="Nowacki M."/>
            <person name="Derisi J."/>
            <person name="Roy S.W."/>
            <person name="Marshall W.F."/>
            <person name="Sood P."/>
        </authorList>
    </citation>
    <scope>NUCLEOTIDE SEQUENCE [LARGE SCALE GENOMIC DNA]</scope>
    <source>
        <strain evidence="2">WM001</strain>
    </source>
</reference>
<sequence>MEWEQLKTEVENAVGKRLDQLQGNLETQRTRLQETITKVQGFAELLKNRMPNGGAKTPEDECEGLQRAQTARTNFKSEIPIKPVTADPKKSLKKEEDKKKPEDKKDDNKTKLEEAKKKKIEEDAKKKETQQKKKEEEDAKKKEALMKKKEEEEVKKKEIAAKKKEEEEKKKEEAKKKTEEAKEKKKQEDLEKKAKVEEAKKKVEEEKIRKKEEDDKKKEEAKKKLEEEKQKKKEEDDKKKEEAKKKIEEEKEKKKIEEQEKKGKSEETKKKTEEKKKKTEETKKKPEENKKKIEEEKKRKENSKKTESKLNKNISPKTNSPKTEEFKTPELSASSSENHEKESEKPKELIEEIKTLDSNPLIENLPQNEPPGRPSEGRITAQENMPQMSLEEVQILINNIKNNCSDEELNVEKSFDLSAGAKSALSLLTTMDDEKFYFDRIPREEVIWTFRLFFVLMKLELPDDDEEAWKVCREFLMDARNKDKNNKSIDRFIIEKIGSFDFSNENIDKLEVMIYGKDNLLQPQYYTEFCALTGLLMFAVREAAIYGGAIKGKIPIWRQYKRLLHKHQQLENVLLS</sequence>